<name>A0A2U8W9G9_9HYPH</name>
<dbReference type="OrthoDB" id="166183at2"/>
<dbReference type="Pfam" id="PF03779">
    <property type="entry name" value="SPW"/>
    <property type="match status" value="1"/>
</dbReference>
<feature type="transmembrane region" description="Helical" evidence="1">
    <location>
        <begin position="37"/>
        <end position="58"/>
    </location>
</feature>
<feature type="domain" description="SPW repeat-containing integral membrane" evidence="2">
    <location>
        <begin position="14"/>
        <end position="107"/>
    </location>
</feature>
<keyword evidence="1" id="KW-1133">Transmembrane helix</keyword>
<sequence length="122" mass="13398">MRTIENRTEDMVLNGLNIILGLILFVTPWYLELGSEAAATRNALVCGGTIALIALLAISKSYDWEEYLNLAIGLWVAAAPWVLGFATIQYAMWIHVAVGLAVAALAAYELWRLYVSPEARSV</sequence>
<accession>A0A2U8W9G9</accession>
<dbReference type="AlphaFoldDB" id="A0A2U8W9G9"/>
<dbReference type="Proteomes" id="UP000245926">
    <property type="component" value="Chromosome"/>
</dbReference>
<evidence type="ECO:0000313" key="3">
    <source>
        <dbReference type="EMBL" id="AWN42784.1"/>
    </source>
</evidence>
<feature type="transmembrane region" description="Helical" evidence="1">
    <location>
        <begin position="92"/>
        <end position="111"/>
    </location>
</feature>
<evidence type="ECO:0000259" key="2">
    <source>
        <dbReference type="Pfam" id="PF03779"/>
    </source>
</evidence>
<keyword evidence="1" id="KW-0812">Transmembrane</keyword>
<protein>
    <recommendedName>
        <fullName evidence="2">SPW repeat-containing integral membrane domain-containing protein</fullName>
    </recommendedName>
</protein>
<dbReference type="EMBL" id="CP029550">
    <property type="protein sequence ID" value="AWN42784.1"/>
    <property type="molecule type" value="Genomic_DNA"/>
</dbReference>
<gene>
    <name evidence="3" type="ORF">DK389_22605</name>
</gene>
<proteinExistence type="predicted"/>
<feature type="transmembrane region" description="Helical" evidence="1">
    <location>
        <begin position="12"/>
        <end position="31"/>
    </location>
</feature>
<dbReference type="KEGG" id="mets:DK389_22605"/>
<evidence type="ECO:0000313" key="4">
    <source>
        <dbReference type="Proteomes" id="UP000245926"/>
    </source>
</evidence>
<evidence type="ECO:0000256" key="1">
    <source>
        <dbReference type="SAM" id="Phobius"/>
    </source>
</evidence>
<dbReference type="InterPro" id="IPR005530">
    <property type="entry name" value="SPW"/>
</dbReference>
<feature type="transmembrane region" description="Helical" evidence="1">
    <location>
        <begin position="67"/>
        <end position="86"/>
    </location>
</feature>
<reference evidence="4" key="1">
    <citation type="submission" date="2018-05" db="EMBL/GenBank/DDBJ databases">
        <title>Complete Genome Sequence of Methylobacterium sp. 17SD2-17.</title>
        <authorList>
            <person name="Srinivasan S."/>
        </authorList>
    </citation>
    <scope>NUCLEOTIDE SEQUENCE [LARGE SCALE GENOMIC DNA]</scope>
    <source>
        <strain evidence="4">17SD2-17</strain>
    </source>
</reference>
<organism evidence="3 4">
    <name type="scientific">Methylobacterium durans</name>
    <dbReference type="NCBI Taxonomy" id="2202825"/>
    <lineage>
        <taxon>Bacteria</taxon>
        <taxon>Pseudomonadati</taxon>
        <taxon>Pseudomonadota</taxon>
        <taxon>Alphaproteobacteria</taxon>
        <taxon>Hyphomicrobiales</taxon>
        <taxon>Methylobacteriaceae</taxon>
        <taxon>Methylobacterium</taxon>
    </lineage>
</organism>
<keyword evidence="1" id="KW-0472">Membrane</keyword>
<keyword evidence="4" id="KW-1185">Reference proteome</keyword>
<dbReference type="RefSeq" id="WP_109892970.1">
    <property type="nucleotide sequence ID" value="NZ_CP029550.1"/>
</dbReference>